<feature type="chain" id="PRO_5047082749" description="CTCK domain-containing protein" evidence="10">
    <location>
        <begin position="28"/>
        <end position="181"/>
    </location>
</feature>
<dbReference type="PANTHER" id="PTHR14903:SF6">
    <property type="entry name" value="CTCK DOMAIN-CONTAINING PROTEIN"/>
    <property type="match status" value="1"/>
</dbReference>
<reference evidence="12 13" key="1">
    <citation type="submission" date="2022-05" db="EMBL/GenBank/DDBJ databases">
        <authorList>
            <consortium name="Genoscope - CEA"/>
            <person name="William W."/>
        </authorList>
    </citation>
    <scope>NUCLEOTIDE SEQUENCE [LARGE SCALE GENOMIC DNA]</scope>
</reference>
<protein>
    <recommendedName>
        <fullName evidence="11">CTCK domain-containing protein</fullName>
    </recommendedName>
</protein>
<organism evidence="12 13">
    <name type="scientific">Porites lobata</name>
    <dbReference type="NCBI Taxonomy" id="104759"/>
    <lineage>
        <taxon>Eukaryota</taxon>
        <taxon>Metazoa</taxon>
        <taxon>Cnidaria</taxon>
        <taxon>Anthozoa</taxon>
        <taxon>Hexacorallia</taxon>
        <taxon>Scleractinia</taxon>
        <taxon>Fungiina</taxon>
        <taxon>Poritidae</taxon>
        <taxon>Porites</taxon>
    </lineage>
</organism>
<evidence type="ECO:0000313" key="12">
    <source>
        <dbReference type="EMBL" id="CAH3152142.1"/>
    </source>
</evidence>
<proteinExistence type="inferred from homology"/>
<feature type="compositionally biased region" description="Basic and acidic residues" evidence="9">
    <location>
        <begin position="32"/>
        <end position="49"/>
    </location>
</feature>
<keyword evidence="6" id="KW-1015">Disulfide bond</keyword>
<dbReference type="PROSITE" id="PS01225">
    <property type="entry name" value="CTCK_2"/>
    <property type="match status" value="1"/>
</dbReference>
<dbReference type="EMBL" id="CALNXK010000093">
    <property type="protein sequence ID" value="CAH3152142.1"/>
    <property type="molecule type" value="Genomic_DNA"/>
</dbReference>
<evidence type="ECO:0000256" key="1">
    <source>
        <dbReference type="ARBA" id="ARBA00004613"/>
    </source>
</evidence>
<evidence type="ECO:0000256" key="10">
    <source>
        <dbReference type="SAM" id="SignalP"/>
    </source>
</evidence>
<comment type="similarity">
    <text evidence="2">Belongs to the sclerostin family.</text>
</comment>
<keyword evidence="5 10" id="KW-0732">Signal</keyword>
<dbReference type="InterPro" id="IPR006207">
    <property type="entry name" value="Cys_knot_C"/>
</dbReference>
<comment type="subcellular location">
    <subcellularLocation>
        <location evidence="1">Secreted</location>
    </subcellularLocation>
</comment>
<keyword evidence="3" id="KW-0964">Secreted</keyword>
<dbReference type="Pfam" id="PF05463">
    <property type="entry name" value="Sclerostin"/>
    <property type="match status" value="1"/>
</dbReference>
<dbReference type="InterPro" id="IPR008835">
    <property type="entry name" value="Sclerostin/SOSTDC1"/>
</dbReference>
<keyword evidence="4" id="KW-0879">Wnt signaling pathway</keyword>
<keyword evidence="13" id="KW-1185">Reference proteome</keyword>
<evidence type="ECO:0000256" key="6">
    <source>
        <dbReference type="ARBA" id="ARBA00023157"/>
    </source>
</evidence>
<evidence type="ECO:0000256" key="7">
    <source>
        <dbReference type="ARBA" id="ARBA00023180"/>
    </source>
</evidence>
<evidence type="ECO:0000256" key="4">
    <source>
        <dbReference type="ARBA" id="ARBA00022687"/>
    </source>
</evidence>
<evidence type="ECO:0000313" key="13">
    <source>
        <dbReference type="Proteomes" id="UP001159405"/>
    </source>
</evidence>
<gene>
    <name evidence="12" type="ORF">PLOB_00049083</name>
</gene>
<evidence type="ECO:0000259" key="11">
    <source>
        <dbReference type="PROSITE" id="PS01225"/>
    </source>
</evidence>
<name>A0ABN8PZU5_9CNID</name>
<evidence type="ECO:0000256" key="2">
    <source>
        <dbReference type="ARBA" id="ARBA00007850"/>
    </source>
</evidence>
<feature type="domain" description="CTCK" evidence="11">
    <location>
        <begin position="83"/>
        <end position="174"/>
    </location>
</feature>
<dbReference type="Gene3D" id="2.10.90.10">
    <property type="entry name" value="Cystine-knot cytokines"/>
    <property type="match status" value="1"/>
</dbReference>
<dbReference type="PANTHER" id="PTHR14903">
    <property type="entry name" value="SCLEROSTIN-RELATED"/>
    <property type="match status" value="1"/>
</dbReference>
<evidence type="ECO:0000256" key="9">
    <source>
        <dbReference type="SAM" id="MobiDB-lite"/>
    </source>
</evidence>
<comment type="caution">
    <text evidence="12">The sequence shown here is derived from an EMBL/GenBank/DDBJ whole genome shotgun (WGS) entry which is preliminary data.</text>
</comment>
<evidence type="ECO:0000256" key="8">
    <source>
        <dbReference type="PROSITE-ProRule" id="PRU00039"/>
    </source>
</evidence>
<comment type="caution">
    <text evidence="8">Lacks conserved residue(s) required for the propagation of feature annotation.</text>
</comment>
<keyword evidence="7" id="KW-0325">Glycoprotein</keyword>
<feature type="region of interest" description="Disordered" evidence="9">
    <location>
        <begin position="32"/>
        <end position="54"/>
    </location>
</feature>
<evidence type="ECO:0000256" key="5">
    <source>
        <dbReference type="ARBA" id="ARBA00022729"/>
    </source>
</evidence>
<sequence>MSLFSRCWHRNFILFAFVLMCLEENVALPASESERNEASTESTKTKRNETTNATAIIPTTLPEDRSFELKQPKQTSGILNLVCEGIRIRRYMSNGFCTSRRPFRDMICDGKCLAMDELHLFPKFSKIISNRKREWRCVADETRTRKVTMVCIDGTKHKKQIRVTRSCKCKRYTDKQNQTNP</sequence>
<evidence type="ECO:0000256" key="3">
    <source>
        <dbReference type="ARBA" id="ARBA00022525"/>
    </source>
</evidence>
<dbReference type="Proteomes" id="UP001159405">
    <property type="component" value="Unassembled WGS sequence"/>
</dbReference>
<accession>A0ABN8PZU5</accession>
<dbReference type="InterPro" id="IPR029034">
    <property type="entry name" value="Cystine-knot_cytokine"/>
</dbReference>
<feature type="signal peptide" evidence="10">
    <location>
        <begin position="1"/>
        <end position="27"/>
    </location>
</feature>